<dbReference type="Gene3D" id="3.30.200.20">
    <property type="entry name" value="Phosphorylase Kinase, domain 1"/>
    <property type="match status" value="1"/>
</dbReference>
<evidence type="ECO:0000256" key="2">
    <source>
        <dbReference type="ARBA" id="ARBA00022527"/>
    </source>
</evidence>
<name>A0A1D2A2R8_AUXPR</name>
<feature type="compositionally biased region" description="Gly residues" evidence="9">
    <location>
        <begin position="144"/>
        <end position="154"/>
    </location>
</feature>
<keyword evidence="4" id="KW-0547">Nucleotide-binding</keyword>
<feature type="domain" description="Protein kinase" evidence="10">
    <location>
        <begin position="413"/>
        <end position="756"/>
    </location>
</feature>
<dbReference type="SUPFAM" id="SSF56112">
    <property type="entry name" value="Protein kinase-like (PK-like)"/>
    <property type="match status" value="1"/>
</dbReference>
<dbReference type="EMBL" id="GDKF01005158">
    <property type="protein sequence ID" value="JAT73464.1"/>
    <property type="molecule type" value="Transcribed_RNA"/>
</dbReference>
<feature type="compositionally biased region" description="Low complexity" evidence="9">
    <location>
        <begin position="163"/>
        <end position="173"/>
    </location>
</feature>
<sequence>MPCNKSVGLVSPRRRMEVKTYSRRNKQESRPVLVDIDDAPTSNEQLSTAACSQAEEQTPLPVKPRPAQDGRWRRGGPDKENAVLIQKQQMAEMRQYFQEVDAFELAAETPSPMLRPRAQTVGPASPVLTTALTASESLREPALRGGGEVAGESGGRLPDLRASPEPAGSPAPALDVPEGPPPSTQQRRDSRASGLSRRVSCALVAHPLPDLDAGRRSSVGGARWGAGKVWRTSLAPRLSLAGSQLASGVSSALRWVGAVQPPSQAGDEEPSHEAATSPAPWGVARPSVAAGRLPVPSPIQESPGSATDEEPAGGDGDNHATGGPSAVGGSGPLPRTKTGRASGLSGALKANDTSEPGDALELGEALRRLTLASEGRAAGEGEAAKTGLDLLLEFCGQTTVPSMEELLGQHVDLSTVRKIGEGTFGEAFKASGQVLKIVPMEGDIKVNGELQKRADDMLGEVAITKTLSALGDEDAAAANSTPGFVRALGVGVGRGAYPPALLSEWHRWDAEHASENDPVDVFGQDQLYTVFIFEDGGKDLEHATLDSASDIQSILLQTTLALAVAEEAAEFEHRDLHWGNLLVKPAAPGEALRCRLRGVELEVCGGGPRCTLIDFTLSRLQTAGGALAFCDLAADPELFVGPRANAQAEAYRRMRKLTGDSWERYVPGTNAVWLHYLADTCLTQKLAQACGGGGGGGVRALVPGVALRPGARICWRPAHSPFSGGETLRQAPSSHTTFPLTHSVCSASTRQQTRWP</sequence>
<dbReference type="InterPro" id="IPR011009">
    <property type="entry name" value="Kinase-like_dom_sf"/>
</dbReference>
<comment type="catalytic activity">
    <reaction evidence="7">
        <text>L-threonyl-[protein] + ATP = O-phospho-L-threonyl-[protein] + ADP + H(+)</text>
        <dbReference type="Rhea" id="RHEA:46608"/>
        <dbReference type="Rhea" id="RHEA-COMP:11060"/>
        <dbReference type="Rhea" id="RHEA-COMP:11605"/>
        <dbReference type="ChEBI" id="CHEBI:15378"/>
        <dbReference type="ChEBI" id="CHEBI:30013"/>
        <dbReference type="ChEBI" id="CHEBI:30616"/>
        <dbReference type="ChEBI" id="CHEBI:61977"/>
        <dbReference type="ChEBI" id="CHEBI:456216"/>
        <dbReference type="EC" id="2.7.11.1"/>
    </reaction>
</comment>
<organism evidence="11">
    <name type="scientific">Auxenochlorella protothecoides</name>
    <name type="common">Green microalga</name>
    <name type="synonym">Chlorella protothecoides</name>
    <dbReference type="NCBI Taxonomy" id="3075"/>
    <lineage>
        <taxon>Eukaryota</taxon>
        <taxon>Viridiplantae</taxon>
        <taxon>Chlorophyta</taxon>
        <taxon>core chlorophytes</taxon>
        <taxon>Trebouxiophyceae</taxon>
        <taxon>Chlorellales</taxon>
        <taxon>Chlorellaceae</taxon>
        <taxon>Auxenochlorella</taxon>
    </lineage>
</organism>
<dbReference type="GO" id="GO:0035556">
    <property type="term" value="P:intracellular signal transduction"/>
    <property type="evidence" value="ECO:0007669"/>
    <property type="project" value="TreeGrafter"/>
</dbReference>
<dbReference type="SMART" id="SM01331">
    <property type="entry name" value="DUF3635"/>
    <property type="match status" value="1"/>
</dbReference>
<evidence type="ECO:0000259" key="10">
    <source>
        <dbReference type="PROSITE" id="PS50011"/>
    </source>
</evidence>
<feature type="region of interest" description="Disordered" evidence="9">
    <location>
        <begin position="260"/>
        <end position="357"/>
    </location>
</feature>
<keyword evidence="3" id="KW-0808">Transferase</keyword>
<feature type="compositionally biased region" description="Polar residues" evidence="9">
    <location>
        <begin position="730"/>
        <end position="756"/>
    </location>
</feature>
<dbReference type="PANTHER" id="PTHR24419">
    <property type="entry name" value="INTERLEUKIN-1 RECEPTOR-ASSOCIATED KINASE"/>
    <property type="match status" value="1"/>
</dbReference>
<accession>A0A1D2A2R8</accession>
<comment type="catalytic activity">
    <reaction evidence="8">
        <text>L-seryl-[protein] + ATP = O-phospho-L-seryl-[protein] + ADP + H(+)</text>
        <dbReference type="Rhea" id="RHEA:17989"/>
        <dbReference type="Rhea" id="RHEA-COMP:9863"/>
        <dbReference type="Rhea" id="RHEA-COMP:11604"/>
        <dbReference type="ChEBI" id="CHEBI:15378"/>
        <dbReference type="ChEBI" id="CHEBI:29999"/>
        <dbReference type="ChEBI" id="CHEBI:30616"/>
        <dbReference type="ChEBI" id="CHEBI:83421"/>
        <dbReference type="ChEBI" id="CHEBI:456216"/>
        <dbReference type="EC" id="2.7.11.1"/>
    </reaction>
</comment>
<dbReference type="PANTHER" id="PTHR24419:SF18">
    <property type="entry name" value="SERINE_THREONINE-PROTEIN KINASE HASPIN"/>
    <property type="match status" value="1"/>
</dbReference>
<evidence type="ECO:0000256" key="1">
    <source>
        <dbReference type="ARBA" id="ARBA00012513"/>
    </source>
</evidence>
<feature type="compositionally biased region" description="Polar residues" evidence="9">
    <location>
        <begin position="40"/>
        <end position="56"/>
    </location>
</feature>
<evidence type="ECO:0000313" key="11">
    <source>
        <dbReference type="EMBL" id="JAT73464.1"/>
    </source>
</evidence>
<reference evidence="11" key="1">
    <citation type="submission" date="2015-08" db="EMBL/GenBank/DDBJ databases">
        <authorList>
            <person name="Babu N.S."/>
            <person name="Beckwith C.J."/>
            <person name="Beseler K.G."/>
            <person name="Brison A."/>
            <person name="Carone J.V."/>
            <person name="Caskin T.P."/>
            <person name="Diamond M."/>
            <person name="Durham M.E."/>
            <person name="Foxe J.M."/>
            <person name="Go M."/>
            <person name="Henderson B.A."/>
            <person name="Jones I.B."/>
            <person name="McGettigan J.A."/>
            <person name="Micheletti S.J."/>
            <person name="Nasrallah M.E."/>
            <person name="Ortiz D."/>
            <person name="Piller C.R."/>
            <person name="Privatt S.R."/>
            <person name="Schneider S.L."/>
            <person name="Sharp S."/>
            <person name="Smith T.C."/>
            <person name="Stanton J.D."/>
            <person name="Ullery H.E."/>
            <person name="Wilson R.J."/>
            <person name="Serrano M.G."/>
            <person name="Buck G."/>
            <person name="Lee V."/>
            <person name="Wang Y."/>
            <person name="Carvalho R."/>
            <person name="Voegtly L."/>
            <person name="Shi R."/>
            <person name="Duckworth R."/>
            <person name="Johnson A."/>
            <person name="Loviza R."/>
            <person name="Walstead R."/>
            <person name="Shah Z."/>
            <person name="Kiflezghi M."/>
            <person name="Wade K."/>
            <person name="Ball S.L."/>
            <person name="Bradley K.W."/>
            <person name="Asai D.J."/>
            <person name="Bowman C.A."/>
            <person name="Russell D.A."/>
            <person name="Pope W.H."/>
            <person name="Jacobs-Sera D."/>
            <person name="Hendrix R.W."/>
            <person name="Hatfull G.F."/>
        </authorList>
    </citation>
    <scope>NUCLEOTIDE SEQUENCE</scope>
</reference>
<dbReference type="Gene3D" id="1.10.510.10">
    <property type="entry name" value="Transferase(Phosphotransferase) domain 1"/>
    <property type="match status" value="1"/>
</dbReference>
<evidence type="ECO:0000256" key="8">
    <source>
        <dbReference type="ARBA" id="ARBA00048679"/>
    </source>
</evidence>
<dbReference type="GO" id="GO:0005524">
    <property type="term" value="F:ATP binding"/>
    <property type="evidence" value="ECO:0007669"/>
    <property type="project" value="UniProtKB-KW"/>
</dbReference>
<feature type="compositionally biased region" description="Polar residues" evidence="9">
    <location>
        <begin position="127"/>
        <end position="136"/>
    </location>
</feature>
<evidence type="ECO:0000256" key="5">
    <source>
        <dbReference type="ARBA" id="ARBA00022777"/>
    </source>
</evidence>
<keyword evidence="5" id="KW-0418">Kinase</keyword>
<feature type="compositionally biased region" description="Basic and acidic residues" evidence="9">
    <location>
        <begin position="14"/>
        <end position="29"/>
    </location>
</feature>
<dbReference type="InterPro" id="IPR000719">
    <property type="entry name" value="Prot_kinase_dom"/>
</dbReference>
<evidence type="ECO:0000256" key="6">
    <source>
        <dbReference type="ARBA" id="ARBA00022840"/>
    </source>
</evidence>
<keyword evidence="2" id="KW-0723">Serine/threonine-protein kinase</keyword>
<feature type="region of interest" description="Disordered" evidence="9">
    <location>
        <begin position="1"/>
        <end position="79"/>
    </location>
</feature>
<dbReference type="GO" id="GO:0005634">
    <property type="term" value="C:nucleus"/>
    <property type="evidence" value="ECO:0007669"/>
    <property type="project" value="TreeGrafter"/>
</dbReference>
<evidence type="ECO:0000256" key="9">
    <source>
        <dbReference type="SAM" id="MobiDB-lite"/>
    </source>
</evidence>
<gene>
    <name evidence="11" type="ORF">g.43458</name>
</gene>
<dbReference type="GO" id="GO:0072354">
    <property type="term" value="F:histone H3T3 kinase activity"/>
    <property type="evidence" value="ECO:0007669"/>
    <property type="project" value="TreeGrafter"/>
</dbReference>
<dbReference type="InterPro" id="IPR024604">
    <property type="entry name" value="GSG2_C"/>
</dbReference>
<dbReference type="PROSITE" id="PS50011">
    <property type="entry name" value="PROTEIN_KINASE_DOM"/>
    <property type="match status" value="1"/>
</dbReference>
<dbReference type="EC" id="2.7.11.1" evidence="1"/>
<proteinExistence type="predicted"/>
<evidence type="ECO:0000256" key="3">
    <source>
        <dbReference type="ARBA" id="ARBA00022679"/>
    </source>
</evidence>
<feature type="region of interest" description="Disordered" evidence="9">
    <location>
        <begin position="114"/>
        <end position="196"/>
    </location>
</feature>
<feature type="compositionally biased region" description="Basic and acidic residues" evidence="9">
    <location>
        <begin position="66"/>
        <end position="79"/>
    </location>
</feature>
<dbReference type="GO" id="GO:0005737">
    <property type="term" value="C:cytoplasm"/>
    <property type="evidence" value="ECO:0007669"/>
    <property type="project" value="TreeGrafter"/>
</dbReference>
<protein>
    <recommendedName>
        <fullName evidence="1">non-specific serine/threonine protein kinase</fullName>
        <ecNumber evidence="1">2.7.11.1</ecNumber>
    </recommendedName>
</protein>
<feature type="region of interest" description="Disordered" evidence="9">
    <location>
        <begin position="725"/>
        <end position="756"/>
    </location>
</feature>
<keyword evidence="6" id="KW-0067">ATP-binding</keyword>
<dbReference type="AlphaFoldDB" id="A0A1D2A2R8"/>
<dbReference type="GO" id="GO:0000278">
    <property type="term" value="P:mitotic cell cycle"/>
    <property type="evidence" value="ECO:0007669"/>
    <property type="project" value="TreeGrafter"/>
</dbReference>
<evidence type="ECO:0000256" key="4">
    <source>
        <dbReference type="ARBA" id="ARBA00022741"/>
    </source>
</evidence>
<evidence type="ECO:0000256" key="7">
    <source>
        <dbReference type="ARBA" id="ARBA00047899"/>
    </source>
</evidence>
<dbReference type="Pfam" id="PF12330">
    <property type="entry name" value="Haspin_kinase"/>
    <property type="match status" value="1"/>
</dbReference>